<comment type="caution">
    <text evidence="2">The sequence shown here is derived from an EMBL/GenBank/DDBJ whole genome shotgun (WGS) entry which is preliminary data.</text>
</comment>
<evidence type="ECO:0000313" key="2">
    <source>
        <dbReference type="EMBL" id="OGE94692.1"/>
    </source>
</evidence>
<organism evidence="2 3">
    <name type="scientific">Candidatus Doudnabacteria bacterium RIFCSPLOWO2_01_FULL_44_21</name>
    <dbReference type="NCBI Taxonomy" id="1817841"/>
    <lineage>
        <taxon>Bacteria</taxon>
        <taxon>Candidatus Doudnaibacteriota</taxon>
    </lineage>
</organism>
<feature type="compositionally biased region" description="Basic and acidic residues" evidence="1">
    <location>
        <begin position="1"/>
        <end position="15"/>
    </location>
</feature>
<dbReference type="EMBL" id="MFFB01000011">
    <property type="protein sequence ID" value="OGE94692.1"/>
    <property type="molecule type" value="Genomic_DNA"/>
</dbReference>
<sequence length="108" mass="11808">MTDNKVTEHNKSKEARKGKHTTTSKILETKPGYDNMAGITSCLSKVMDGLHIDFVGVDEGGSIKSFVVLTLHDKAIAGYELKWPYVIPAKGKLHDVHTSLLKLGGLNM</sequence>
<evidence type="ECO:0000256" key="1">
    <source>
        <dbReference type="SAM" id="MobiDB-lite"/>
    </source>
</evidence>
<gene>
    <name evidence="2" type="ORF">A3B10_04655</name>
</gene>
<accession>A0A1F5PYA7</accession>
<dbReference type="AlphaFoldDB" id="A0A1F5PYA7"/>
<dbReference type="Proteomes" id="UP000177281">
    <property type="component" value="Unassembled WGS sequence"/>
</dbReference>
<feature type="region of interest" description="Disordered" evidence="1">
    <location>
        <begin position="1"/>
        <end position="27"/>
    </location>
</feature>
<proteinExistence type="predicted"/>
<name>A0A1F5PYA7_9BACT</name>
<dbReference type="STRING" id="1817841.A3B10_04655"/>
<evidence type="ECO:0000313" key="3">
    <source>
        <dbReference type="Proteomes" id="UP000177281"/>
    </source>
</evidence>
<reference evidence="2 3" key="1">
    <citation type="journal article" date="2016" name="Nat. Commun.">
        <title>Thousands of microbial genomes shed light on interconnected biogeochemical processes in an aquifer system.</title>
        <authorList>
            <person name="Anantharaman K."/>
            <person name="Brown C.T."/>
            <person name="Hug L.A."/>
            <person name="Sharon I."/>
            <person name="Castelle C.J."/>
            <person name="Probst A.J."/>
            <person name="Thomas B.C."/>
            <person name="Singh A."/>
            <person name="Wilkins M.J."/>
            <person name="Karaoz U."/>
            <person name="Brodie E.L."/>
            <person name="Williams K.H."/>
            <person name="Hubbard S.S."/>
            <person name="Banfield J.F."/>
        </authorList>
    </citation>
    <scope>NUCLEOTIDE SEQUENCE [LARGE SCALE GENOMIC DNA]</scope>
</reference>
<protein>
    <submittedName>
        <fullName evidence="2">Uncharacterized protein</fullName>
    </submittedName>
</protein>